<name>A0A4P8DJY2_CRYX8</name>
<keyword evidence="1" id="KW-0175">Coiled coil</keyword>
<feature type="compositionally biased region" description="Basic residues" evidence="2">
    <location>
        <begin position="22"/>
        <end position="34"/>
    </location>
</feature>
<dbReference type="PANTHER" id="PTHR37012:SF7">
    <property type="entry name" value="B-ZIP TRANSCRIPTION FACTOR (EUROFUNG)-RELATED"/>
    <property type="match status" value="1"/>
</dbReference>
<reference evidence="3" key="1">
    <citation type="journal article" date="2019" name="Chem. Sci.">
        <title>Structure revision of cryptosporioptides and determination of the genetic basis for dimeric xanthone biosynthesis in fungi.</title>
        <authorList>
            <person name="Greco C."/>
            <person name="de Mattos-Shipley K."/>
            <person name="Bailey A.M."/>
            <person name="Mulholland N.P."/>
            <person name="Vincent J.L."/>
            <person name="Willis C.L."/>
            <person name="Cox R.J."/>
            <person name="Simpson T.J."/>
        </authorList>
    </citation>
    <scope>NUCLEOTIDE SEQUENCE</scope>
    <source>
        <strain evidence="3">8999</strain>
    </source>
</reference>
<evidence type="ECO:0000313" key="3">
    <source>
        <dbReference type="EMBL" id="QCL09087.1"/>
    </source>
</evidence>
<dbReference type="Gene3D" id="1.20.5.170">
    <property type="match status" value="1"/>
</dbReference>
<evidence type="ECO:0000256" key="2">
    <source>
        <dbReference type="SAM" id="MobiDB-lite"/>
    </source>
</evidence>
<sequence length="406" mass="46486">MSESLSTASPPGAVRPGLTGSPKRRAMTGRRREKKRETDRESQRHVRERTKKYISHLETLVEALQKSQQDKRLQSMTLQCKELRHENEQLRSIITGINRMVRGIEIPNSVNKDPRLWSPVPSSAVNLERPRASEVEEDFPPVCPPQNAPVDLQQPIPYTTEHQLAQNPQVMDMSEGLLADGNDAHLFAITSNALSKAERLTSTSIDPERDADIIIRAVSCGWHEAEQRHTFDSTWHLLRQIDQNIFFCCGSVERLAIDAACSTQEQPRSSFLPHFMNPRPIQNFVKHSTLIDYLVWPELREFLILKAATDAPNWFAAVFASSIRFLWPFDLSDTWTRNRDTDFYSYSILFNERFQDIRCWTLSSQFFDMCPELIGYIPIYNPGTSIYLTSDSEIRPSGDGEAFQGI</sequence>
<feature type="region of interest" description="Disordered" evidence="2">
    <location>
        <begin position="1"/>
        <end position="49"/>
    </location>
</feature>
<dbReference type="CDD" id="cd14688">
    <property type="entry name" value="bZIP_YAP"/>
    <property type="match status" value="1"/>
</dbReference>
<accession>A0A4P8DJY2</accession>
<feature type="coiled-coil region" evidence="1">
    <location>
        <begin position="66"/>
        <end position="93"/>
    </location>
</feature>
<dbReference type="PANTHER" id="PTHR37012">
    <property type="entry name" value="B-ZIP TRANSCRIPTION FACTOR (EUROFUNG)-RELATED"/>
    <property type="match status" value="1"/>
</dbReference>
<dbReference type="EMBL" id="MK182094">
    <property type="protein sequence ID" value="QCL09087.1"/>
    <property type="molecule type" value="Genomic_DNA"/>
</dbReference>
<dbReference type="InterPro" id="IPR021833">
    <property type="entry name" value="DUF3425"/>
</dbReference>
<organism evidence="3">
    <name type="scientific">Cryptosporiopsis sp. (strain 8999)</name>
    <dbReference type="NCBI Taxonomy" id="2572248"/>
    <lineage>
        <taxon>Eukaryota</taxon>
        <taxon>Fungi</taxon>
        <taxon>Dikarya</taxon>
        <taxon>Ascomycota</taxon>
        <taxon>Pezizomycotina</taxon>
        <taxon>Leotiomycetes</taxon>
        <taxon>Helotiales</taxon>
        <taxon>Dermateaceae</taxon>
        <taxon>Cryptosporiopsis</taxon>
    </lineage>
</organism>
<protein>
    <submittedName>
        <fullName evidence="3">DmxL4</fullName>
    </submittedName>
</protein>
<dbReference type="AlphaFoldDB" id="A0A4P8DJY2"/>
<gene>
    <name evidence="3" type="primary">dmxL4</name>
</gene>
<proteinExistence type="predicted"/>
<feature type="compositionally biased region" description="Basic and acidic residues" evidence="2">
    <location>
        <begin position="35"/>
        <end position="45"/>
    </location>
</feature>
<dbReference type="Pfam" id="PF11905">
    <property type="entry name" value="DUF3425"/>
    <property type="match status" value="1"/>
</dbReference>
<evidence type="ECO:0000256" key="1">
    <source>
        <dbReference type="SAM" id="Coils"/>
    </source>
</evidence>